<accession>A0A392WAK6</accession>
<evidence type="ECO:0000313" key="3">
    <source>
        <dbReference type="Proteomes" id="UP000265520"/>
    </source>
</evidence>
<keyword evidence="3" id="KW-1185">Reference proteome</keyword>
<sequence length="46" mass="4814">MNSAAWGALDFCAGRNRQQPKPPKNPVNCTGRSPYCAGRSSSAGFG</sequence>
<evidence type="ECO:0000256" key="1">
    <source>
        <dbReference type="SAM" id="MobiDB-lite"/>
    </source>
</evidence>
<dbReference type="Proteomes" id="UP000265520">
    <property type="component" value="Unassembled WGS sequence"/>
</dbReference>
<reference evidence="2 3" key="1">
    <citation type="journal article" date="2018" name="Front. Plant Sci.">
        <title>Red Clover (Trifolium pratense) and Zigzag Clover (T. medium) - A Picture of Genomic Similarities and Differences.</title>
        <authorList>
            <person name="Dluhosova J."/>
            <person name="Istvanek J."/>
            <person name="Nedelnik J."/>
            <person name="Repkova J."/>
        </authorList>
    </citation>
    <scope>NUCLEOTIDE SEQUENCE [LARGE SCALE GENOMIC DNA]</scope>
    <source>
        <strain evidence="3">cv. 10/8</strain>
        <tissue evidence="2">Leaf</tissue>
    </source>
</reference>
<protein>
    <submittedName>
        <fullName evidence="2">Uncharacterized protein</fullName>
    </submittedName>
</protein>
<organism evidence="2 3">
    <name type="scientific">Trifolium medium</name>
    <dbReference type="NCBI Taxonomy" id="97028"/>
    <lineage>
        <taxon>Eukaryota</taxon>
        <taxon>Viridiplantae</taxon>
        <taxon>Streptophyta</taxon>
        <taxon>Embryophyta</taxon>
        <taxon>Tracheophyta</taxon>
        <taxon>Spermatophyta</taxon>
        <taxon>Magnoliopsida</taxon>
        <taxon>eudicotyledons</taxon>
        <taxon>Gunneridae</taxon>
        <taxon>Pentapetalae</taxon>
        <taxon>rosids</taxon>
        <taxon>fabids</taxon>
        <taxon>Fabales</taxon>
        <taxon>Fabaceae</taxon>
        <taxon>Papilionoideae</taxon>
        <taxon>50 kb inversion clade</taxon>
        <taxon>NPAAA clade</taxon>
        <taxon>Hologalegina</taxon>
        <taxon>IRL clade</taxon>
        <taxon>Trifolieae</taxon>
        <taxon>Trifolium</taxon>
    </lineage>
</organism>
<feature type="non-terminal residue" evidence="2">
    <location>
        <position position="46"/>
    </location>
</feature>
<feature type="region of interest" description="Disordered" evidence="1">
    <location>
        <begin position="14"/>
        <end position="46"/>
    </location>
</feature>
<dbReference type="AlphaFoldDB" id="A0A392WAK6"/>
<name>A0A392WAK6_9FABA</name>
<evidence type="ECO:0000313" key="2">
    <source>
        <dbReference type="EMBL" id="MCI97708.1"/>
    </source>
</evidence>
<proteinExistence type="predicted"/>
<comment type="caution">
    <text evidence="2">The sequence shown here is derived from an EMBL/GenBank/DDBJ whole genome shotgun (WGS) entry which is preliminary data.</text>
</comment>
<dbReference type="EMBL" id="LXQA011451804">
    <property type="protein sequence ID" value="MCI97708.1"/>
    <property type="molecule type" value="Genomic_DNA"/>
</dbReference>